<dbReference type="InterPro" id="IPR052833">
    <property type="entry name" value="Telomeric_DNA-bd_trans-reg"/>
</dbReference>
<feature type="compositionally biased region" description="Polar residues" evidence="2">
    <location>
        <begin position="631"/>
        <end position="665"/>
    </location>
</feature>
<evidence type="ECO:0008006" key="5">
    <source>
        <dbReference type="Google" id="ProtNLM"/>
    </source>
</evidence>
<organism evidence="3 4">
    <name type="scientific">Exophiala aquamarina CBS 119918</name>
    <dbReference type="NCBI Taxonomy" id="1182545"/>
    <lineage>
        <taxon>Eukaryota</taxon>
        <taxon>Fungi</taxon>
        <taxon>Dikarya</taxon>
        <taxon>Ascomycota</taxon>
        <taxon>Pezizomycotina</taxon>
        <taxon>Eurotiomycetes</taxon>
        <taxon>Chaetothyriomycetidae</taxon>
        <taxon>Chaetothyriales</taxon>
        <taxon>Herpotrichiellaceae</taxon>
        <taxon>Exophiala</taxon>
    </lineage>
</organism>
<gene>
    <name evidence="3" type="ORF">A1O9_06579</name>
</gene>
<feature type="region of interest" description="Disordered" evidence="2">
    <location>
        <begin position="1"/>
        <end position="42"/>
    </location>
</feature>
<proteinExistence type="predicted"/>
<dbReference type="PANTHER" id="PTHR47807:SF1">
    <property type="entry name" value="PROTEIN TBF1"/>
    <property type="match status" value="1"/>
</dbReference>
<keyword evidence="1" id="KW-0175">Coiled coil</keyword>
<feature type="compositionally biased region" description="Acidic residues" evidence="2">
    <location>
        <begin position="580"/>
        <end position="592"/>
    </location>
</feature>
<keyword evidence="4" id="KW-1185">Reference proteome</keyword>
<protein>
    <recommendedName>
        <fullName evidence="5">Myb-like domain-containing protein</fullName>
    </recommendedName>
</protein>
<feature type="non-terminal residue" evidence="3">
    <location>
        <position position="797"/>
    </location>
</feature>
<dbReference type="GO" id="GO:0010833">
    <property type="term" value="P:telomere maintenance via telomere lengthening"/>
    <property type="evidence" value="ECO:0007669"/>
    <property type="project" value="TreeGrafter"/>
</dbReference>
<feature type="region of interest" description="Disordered" evidence="2">
    <location>
        <begin position="533"/>
        <end position="670"/>
    </location>
</feature>
<dbReference type="GeneID" id="25281496"/>
<feature type="region of interest" description="Disordered" evidence="2">
    <location>
        <begin position="385"/>
        <end position="419"/>
    </location>
</feature>
<dbReference type="STRING" id="1182545.A0A072PH72"/>
<dbReference type="RefSeq" id="XP_013261243.1">
    <property type="nucleotide sequence ID" value="XM_013405789.1"/>
</dbReference>
<dbReference type="Gene3D" id="1.10.10.60">
    <property type="entry name" value="Homeodomain-like"/>
    <property type="match status" value="1"/>
</dbReference>
<feature type="compositionally biased region" description="Polar residues" evidence="2">
    <location>
        <begin position="388"/>
        <end position="405"/>
    </location>
</feature>
<feature type="compositionally biased region" description="Polar residues" evidence="2">
    <location>
        <begin position="478"/>
        <end position="491"/>
    </location>
</feature>
<dbReference type="OrthoDB" id="5398572at2759"/>
<evidence type="ECO:0000256" key="2">
    <source>
        <dbReference type="SAM" id="MobiDB-lite"/>
    </source>
</evidence>
<feature type="compositionally biased region" description="Basic residues" evidence="2">
    <location>
        <begin position="1"/>
        <end position="11"/>
    </location>
</feature>
<evidence type="ECO:0000313" key="4">
    <source>
        <dbReference type="Proteomes" id="UP000027920"/>
    </source>
</evidence>
<feature type="coiled-coil region" evidence="1">
    <location>
        <begin position="47"/>
        <end position="102"/>
    </location>
</feature>
<feature type="compositionally biased region" description="Basic and acidic residues" evidence="2">
    <location>
        <begin position="545"/>
        <end position="555"/>
    </location>
</feature>
<dbReference type="VEuPathDB" id="FungiDB:A1O9_06579"/>
<sequence length="797" mass="90008">MPPRGHTRSVSRRSTPLSPPKPSPQSGLGDARRQNKTPIRSISREVLTDAQNDLLNIDQVLETVNEEESIQHSDFFDHPSSVSASSESVSSLQNDLKELEHDEIVEYLPNLHSESLAVLSSFDISEEDRLNSTILEMSRTGSLPRKLHIRAEKLKNSRKPFAEGDFINPVLIVRKLAGIVDLHHINYGRWRPDAILYLANLAQQMVKVLSGSSADRLSLLTYLYNNFPRAFVGDRKFSFATGLIEDTRNLAIEVMTQFFIYTLDLDGMGQLESPGKLADQIFDNDDAVSHDFRDEDSLEAVVSRLELLKGNCTIHTNLSELLDELKQLYPWSAFILQTAKWSNARVAELKEIIAKQGGIENIVRLLDSRNYEADVKGKLLADTRNDLTDTPSEARPNNNHQSSLNDPLIQGRSKRVSVPLNPRMISAEIRQFREEQAKHTLELSGLRLHPSNKAPIHEPREIQQTPTPVDDDDYRALQDSNDGQIESNHLNLPSPVRESFNDGDGGDDDDELPPSTQQTLEVMKTLERQAIEREKENRPAVTKRSFLDRQPDARKIKWQGPAVGDREPRSRQPSKPFLPEIDDEEEEEENFEQDQRPTKISRTATGKQLAPRIHDVDSILDAGFGDDGDNITPSSQPVCGSRQTPAATNLSNRPPRSTAPTLSQVQPPPRARMAEFQAEARAMTAESKDYYGPRTVQVRIPWNDLESDRLIEMVARQGTKWARILHEDAIHEDGPLLQNRSQVALKDKARNIKILYLKTRRRLPPGFESVSIGQRQINELKDLGIDYIEGRFEGQNL</sequence>
<evidence type="ECO:0000256" key="1">
    <source>
        <dbReference type="SAM" id="Coils"/>
    </source>
</evidence>
<dbReference type="Proteomes" id="UP000027920">
    <property type="component" value="Unassembled WGS sequence"/>
</dbReference>
<dbReference type="HOGENOM" id="CLU_356008_0_0_1"/>
<comment type="caution">
    <text evidence="3">The sequence shown here is derived from an EMBL/GenBank/DDBJ whole genome shotgun (WGS) entry which is preliminary data.</text>
</comment>
<evidence type="ECO:0000313" key="3">
    <source>
        <dbReference type="EMBL" id="KEF58653.1"/>
    </source>
</evidence>
<accession>A0A072PH72</accession>
<name>A0A072PH72_9EURO</name>
<dbReference type="GO" id="GO:0003691">
    <property type="term" value="F:double-stranded telomeric DNA binding"/>
    <property type="evidence" value="ECO:0007669"/>
    <property type="project" value="TreeGrafter"/>
</dbReference>
<dbReference type="EMBL" id="AMGV01000004">
    <property type="protein sequence ID" value="KEF58653.1"/>
    <property type="molecule type" value="Genomic_DNA"/>
</dbReference>
<dbReference type="PANTHER" id="PTHR47807">
    <property type="entry name" value="PROTEIN TBF1"/>
    <property type="match status" value="1"/>
</dbReference>
<feature type="region of interest" description="Disordered" evidence="2">
    <location>
        <begin position="441"/>
        <end position="518"/>
    </location>
</feature>
<dbReference type="CDD" id="cd11660">
    <property type="entry name" value="SANT_TRF"/>
    <property type="match status" value="1"/>
</dbReference>
<reference evidence="3 4" key="1">
    <citation type="submission" date="2013-03" db="EMBL/GenBank/DDBJ databases">
        <title>The Genome Sequence of Exophiala aquamarina CBS 119918.</title>
        <authorList>
            <consortium name="The Broad Institute Genomics Platform"/>
            <person name="Cuomo C."/>
            <person name="de Hoog S."/>
            <person name="Gorbushina A."/>
            <person name="Walker B."/>
            <person name="Young S.K."/>
            <person name="Zeng Q."/>
            <person name="Gargeya S."/>
            <person name="Fitzgerald M."/>
            <person name="Haas B."/>
            <person name="Abouelleil A."/>
            <person name="Allen A.W."/>
            <person name="Alvarado L."/>
            <person name="Arachchi H.M."/>
            <person name="Berlin A.M."/>
            <person name="Chapman S.B."/>
            <person name="Gainer-Dewar J."/>
            <person name="Goldberg J."/>
            <person name="Griggs A."/>
            <person name="Gujja S."/>
            <person name="Hansen M."/>
            <person name="Howarth C."/>
            <person name="Imamovic A."/>
            <person name="Ireland A."/>
            <person name="Larimer J."/>
            <person name="McCowan C."/>
            <person name="Murphy C."/>
            <person name="Pearson M."/>
            <person name="Poon T.W."/>
            <person name="Priest M."/>
            <person name="Roberts A."/>
            <person name="Saif S."/>
            <person name="Shea T."/>
            <person name="Sisk P."/>
            <person name="Sykes S."/>
            <person name="Wortman J."/>
            <person name="Nusbaum C."/>
            <person name="Birren B."/>
        </authorList>
    </citation>
    <scope>NUCLEOTIDE SEQUENCE [LARGE SCALE GENOMIC DNA]</scope>
    <source>
        <strain evidence="3 4">CBS 119918</strain>
    </source>
</reference>
<dbReference type="AlphaFoldDB" id="A0A072PH72"/>